<protein>
    <submittedName>
        <fullName evidence="2">S-glutathionyl-(Chloro)hydroquinone reductase</fullName>
        <ecNumber evidence="2">1.8.5.7</ecNumber>
    </submittedName>
</protein>
<evidence type="ECO:0000259" key="1">
    <source>
        <dbReference type="PROSITE" id="PS50405"/>
    </source>
</evidence>
<dbReference type="InterPro" id="IPR047047">
    <property type="entry name" value="GST_Omega-like_C"/>
</dbReference>
<dbReference type="EC" id="1.8.5.7" evidence="2"/>
<sequence length="305" mass="34672">MTTEEDARKLPVNADGKFVRPPSTFTNKIEKGGKFEPEKDRYHLYVAYVCPWANRTLIARNLKGLQDIICASGLFAVLFLVAEGLQAVTVCSSRMDSEGWRFDDADPVFPGAQLEPFYGFGHIRDLYFKAEPNFDGRFTVPVLWDKKLETIVNNESSEIIRIFNTAFNDMIPEEYTKVDLYPEVLREEIDALNEWMYSDVNNGVYKSGFAKSQEAYEEAVKGVFAGLDRVEKILGDKSKEYLIGNTLTEADVRLFVTAVSALFTPAKRLQCSCGIPFQIRFDVAYHGQFKCNIRTIRSGYPNINR</sequence>
<dbReference type="Pfam" id="PF13410">
    <property type="entry name" value="GST_C_2"/>
    <property type="match status" value="1"/>
</dbReference>
<dbReference type="PANTHER" id="PTHR32419">
    <property type="entry name" value="GLUTATHIONYL-HYDROQUINONE REDUCTASE"/>
    <property type="match status" value="1"/>
</dbReference>
<gene>
    <name evidence="2" type="primary">ECM4_1</name>
    <name evidence="2" type="ORF">V5O48_005578</name>
</gene>
<dbReference type="GO" id="GO:0016491">
    <property type="term" value="F:oxidoreductase activity"/>
    <property type="evidence" value="ECO:0007669"/>
    <property type="project" value="UniProtKB-KW"/>
</dbReference>
<dbReference type="InterPro" id="IPR036249">
    <property type="entry name" value="Thioredoxin-like_sf"/>
</dbReference>
<dbReference type="Gene3D" id="3.40.30.10">
    <property type="entry name" value="Glutaredoxin"/>
    <property type="match status" value="1"/>
</dbReference>
<dbReference type="InterPro" id="IPR036282">
    <property type="entry name" value="Glutathione-S-Trfase_C_sf"/>
</dbReference>
<name>A0ABR3FLV3_9AGAR</name>
<feature type="non-terminal residue" evidence="2">
    <location>
        <position position="305"/>
    </location>
</feature>
<evidence type="ECO:0000313" key="2">
    <source>
        <dbReference type="EMBL" id="KAL0576389.1"/>
    </source>
</evidence>
<evidence type="ECO:0000313" key="3">
    <source>
        <dbReference type="Proteomes" id="UP001465976"/>
    </source>
</evidence>
<dbReference type="PANTHER" id="PTHR32419:SF6">
    <property type="entry name" value="GLUTATHIONE S-TRANSFERASE OMEGA-LIKE 1-RELATED"/>
    <property type="match status" value="1"/>
</dbReference>
<organism evidence="2 3">
    <name type="scientific">Marasmius crinis-equi</name>
    <dbReference type="NCBI Taxonomy" id="585013"/>
    <lineage>
        <taxon>Eukaryota</taxon>
        <taxon>Fungi</taxon>
        <taxon>Dikarya</taxon>
        <taxon>Basidiomycota</taxon>
        <taxon>Agaricomycotina</taxon>
        <taxon>Agaricomycetes</taxon>
        <taxon>Agaricomycetidae</taxon>
        <taxon>Agaricales</taxon>
        <taxon>Marasmiineae</taxon>
        <taxon>Marasmiaceae</taxon>
        <taxon>Marasmius</taxon>
    </lineage>
</organism>
<reference evidence="2 3" key="1">
    <citation type="submission" date="2024-02" db="EMBL/GenBank/DDBJ databases">
        <title>A draft genome for the cacao thread blight pathogen Marasmius crinis-equi.</title>
        <authorList>
            <person name="Cohen S.P."/>
            <person name="Baruah I.K."/>
            <person name="Amoako-Attah I."/>
            <person name="Bukari Y."/>
            <person name="Meinhardt L.W."/>
            <person name="Bailey B.A."/>
        </authorList>
    </citation>
    <scope>NUCLEOTIDE SEQUENCE [LARGE SCALE GENOMIC DNA]</scope>
    <source>
        <strain evidence="2 3">GH-76</strain>
    </source>
</reference>
<dbReference type="CDD" id="cd03190">
    <property type="entry name" value="GST_C_Omega_like"/>
    <property type="match status" value="1"/>
</dbReference>
<feature type="domain" description="GST C-terminal" evidence="1">
    <location>
        <begin position="171"/>
        <end position="305"/>
    </location>
</feature>
<dbReference type="SUPFAM" id="SSF52833">
    <property type="entry name" value="Thioredoxin-like"/>
    <property type="match status" value="1"/>
</dbReference>
<dbReference type="InterPro" id="IPR004045">
    <property type="entry name" value="Glutathione_S-Trfase_N"/>
</dbReference>
<dbReference type="InterPro" id="IPR010987">
    <property type="entry name" value="Glutathione-S-Trfase_C-like"/>
</dbReference>
<dbReference type="EMBL" id="JBAHYK010000226">
    <property type="protein sequence ID" value="KAL0576389.1"/>
    <property type="molecule type" value="Genomic_DNA"/>
</dbReference>
<dbReference type="Gene3D" id="1.20.1050.10">
    <property type="match status" value="1"/>
</dbReference>
<accession>A0ABR3FLV3</accession>
<dbReference type="SUPFAM" id="SSF47616">
    <property type="entry name" value="GST C-terminal domain-like"/>
    <property type="match status" value="1"/>
</dbReference>
<dbReference type="PROSITE" id="PS50405">
    <property type="entry name" value="GST_CTER"/>
    <property type="match status" value="1"/>
</dbReference>
<dbReference type="InterPro" id="IPR016639">
    <property type="entry name" value="GST_Omega/GSH"/>
</dbReference>
<comment type="caution">
    <text evidence="2">The sequence shown here is derived from an EMBL/GenBank/DDBJ whole genome shotgun (WGS) entry which is preliminary data.</text>
</comment>
<dbReference type="PIRSF" id="PIRSF015753">
    <property type="entry name" value="GST"/>
    <property type="match status" value="1"/>
</dbReference>
<dbReference type="Pfam" id="PF13409">
    <property type="entry name" value="GST_N_2"/>
    <property type="match status" value="1"/>
</dbReference>
<keyword evidence="2" id="KW-0560">Oxidoreductase</keyword>
<proteinExistence type="predicted"/>
<dbReference type="Proteomes" id="UP001465976">
    <property type="component" value="Unassembled WGS sequence"/>
</dbReference>
<keyword evidence="3" id="KW-1185">Reference proteome</keyword>